<dbReference type="PANTHER" id="PTHR47893">
    <property type="entry name" value="REGULATORY PROTEIN PCHR"/>
    <property type="match status" value="1"/>
</dbReference>
<evidence type="ECO:0000313" key="6">
    <source>
        <dbReference type="Proteomes" id="UP000367825"/>
    </source>
</evidence>
<dbReference type="Pfam" id="PF12833">
    <property type="entry name" value="HTH_18"/>
    <property type="match status" value="1"/>
</dbReference>
<evidence type="ECO:0000259" key="4">
    <source>
        <dbReference type="PROSITE" id="PS01124"/>
    </source>
</evidence>
<keyword evidence="2" id="KW-0804">Transcription</keyword>
<evidence type="ECO:0000256" key="3">
    <source>
        <dbReference type="SAM" id="MobiDB-lite"/>
    </source>
</evidence>
<sequence length="353" mass="38063">MCLINIQVGHGMSGPWRHEIDLEGLSLARGVQLAQAGQRAREPLAAGDIKIVFLLEGALHWGAAGTPLMPAWPGSVNVCFGPSGFDIENVYGEARSLRYCGVRLSAQYLQATSGLDAHALVRRWRHAAHHPRPLAPARVAGDWSENTAVLSRAMSADEWRWASAMASQANGECDGADPAWQRLALVAQTFDALARCAAYIPGALDAPDVSQDAPASVAREGATAHRPSGALAPTASQSHRARVTRRAVLAARDVLDARLQAPPSLPELAREVGINVNKLCAGFREHLGVSVQGYVRERRLTMAYELLSARRISVGEAAWRCGYTDSHFAKVFRARFGMLPNVLSREGADTAWP</sequence>
<organism evidence="5 6">
    <name type="scientific">Pandoraea nosoerga</name>
    <dbReference type="NCBI Taxonomy" id="2508296"/>
    <lineage>
        <taxon>Bacteria</taxon>
        <taxon>Pseudomonadati</taxon>
        <taxon>Pseudomonadota</taxon>
        <taxon>Betaproteobacteria</taxon>
        <taxon>Burkholderiales</taxon>
        <taxon>Burkholderiaceae</taxon>
        <taxon>Pandoraea</taxon>
    </lineage>
</organism>
<accession>A0A5E4TNQ8</accession>
<dbReference type="Proteomes" id="UP000367825">
    <property type="component" value="Unassembled WGS sequence"/>
</dbReference>
<dbReference type="SMART" id="SM00342">
    <property type="entry name" value="HTH_ARAC"/>
    <property type="match status" value="1"/>
</dbReference>
<dbReference type="PANTHER" id="PTHR47893:SF1">
    <property type="entry name" value="REGULATORY PROTEIN PCHR"/>
    <property type="match status" value="1"/>
</dbReference>
<dbReference type="InterPro" id="IPR009057">
    <property type="entry name" value="Homeodomain-like_sf"/>
</dbReference>
<dbReference type="Gene3D" id="1.10.10.60">
    <property type="entry name" value="Homeodomain-like"/>
    <property type="match status" value="1"/>
</dbReference>
<protein>
    <submittedName>
        <fullName evidence="5">AraC family transcriptional regulator</fullName>
    </submittedName>
</protein>
<gene>
    <name evidence="5" type="ORF">PNO31109_01536</name>
</gene>
<dbReference type="InterPro" id="IPR053142">
    <property type="entry name" value="PchR_regulatory_protein"/>
</dbReference>
<dbReference type="GO" id="GO:0003700">
    <property type="term" value="F:DNA-binding transcription factor activity"/>
    <property type="evidence" value="ECO:0007669"/>
    <property type="project" value="InterPro"/>
</dbReference>
<feature type="region of interest" description="Disordered" evidence="3">
    <location>
        <begin position="215"/>
        <end position="238"/>
    </location>
</feature>
<keyword evidence="6" id="KW-1185">Reference proteome</keyword>
<evidence type="ECO:0000313" key="5">
    <source>
        <dbReference type="EMBL" id="VVD89576.1"/>
    </source>
</evidence>
<dbReference type="AlphaFoldDB" id="A0A5E4TNQ8"/>
<evidence type="ECO:0000256" key="2">
    <source>
        <dbReference type="ARBA" id="ARBA00023163"/>
    </source>
</evidence>
<evidence type="ECO:0000256" key="1">
    <source>
        <dbReference type="ARBA" id="ARBA00023015"/>
    </source>
</evidence>
<dbReference type="SUPFAM" id="SSF46689">
    <property type="entry name" value="Homeodomain-like"/>
    <property type="match status" value="2"/>
</dbReference>
<reference evidence="5 6" key="1">
    <citation type="submission" date="2019-08" db="EMBL/GenBank/DDBJ databases">
        <authorList>
            <person name="Peeters C."/>
        </authorList>
    </citation>
    <scope>NUCLEOTIDE SEQUENCE [LARGE SCALE GENOMIC DNA]</scope>
    <source>
        <strain evidence="5 6">LMG 31109</strain>
    </source>
</reference>
<proteinExistence type="predicted"/>
<feature type="domain" description="HTH araC/xylS-type" evidence="4">
    <location>
        <begin position="249"/>
        <end position="346"/>
    </location>
</feature>
<dbReference type="GO" id="GO:0043565">
    <property type="term" value="F:sequence-specific DNA binding"/>
    <property type="evidence" value="ECO:0007669"/>
    <property type="project" value="InterPro"/>
</dbReference>
<name>A0A5E4TNQ8_9BURK</name>
<dbReference type="PROSITE" id="PS01124">
    <property type="entry name" value="HTH_ARAC_FAMILY_2"/>
    <property type="match status" value="1"/>
</dbReference>
<dbReference type="EMBL" id="CABPSC010000004">
    <property type="protein sequence ID" value="VVD89576.1"/>
    <property type="molecule type" value="Genomic_DNA"/>
</dbReference>
<keyword evidence="1" id="KW-0805">Transcription regulation</keyword>
<dbReference type="InterPro" id="IPR018060">
    <property type="entry name" value="HTH_AraC"/>
</dbReference>